<dbReference type="Proteomes" id="UP000011910">
    <property type="component" value="Unassembled WGS sequence"/>
</dbReference>
<feature type="region of interest" description="Disordered" evidence="1">
    <location>
        <begin position="1"/>
        <end position="69"/>
    </location>
</feature>
<feature type="compositionally biased region" description="Basic and acidic residues" evidence="1">
    <location>
        <begin position="56"/>
        <end position="69"/>
    </location>
</feature>
<feature type="compositionally biased region" description="Low complexity" evidence="1">
    <location>
        <begin position="25"/>
        <end position="37"/>
    </location>
</feature>
<evidence type="ECO:0000313" key="3">
    <source>
        <dbReference type="Proteomes" id="UP000011910"/>
    </source>
</evidence>
<accession>M7MW47</accession>
<evidence type="ECO:0000256" key="1">
    <source>
        <dbReference type="SAM" id="MobiDB-lite"/>
    </source>
</evidence>
<dbReference type="AlphaFoldDB" id="M7MW47"/>
<protein>
    <submittedName>
        <fullName evidence="2">Uncharacterized protein</fullName>
    </submittedName>
</protein>
<organism evidence="2 3">
    <name type="scientific">Cesiribacter andamanensis AMV16</name>
    <dbReference type="NCBI Taxonomy" id="1279009"/>
    <lineage>
        <taxon>Bacteria</taxon>
        <taxon>Pseudomonadati</taxon>
        <taxon>Bacteroidota</taxon>
        <taxon>Cytophagia</taxon>
        <taxon>Cytophagales</taxon>
        <taxon>Cesiribacteraceae</taxon>
        <taxon>Cesiribacter</taxon>
    </lineage>
</organism>
<gene>
    <name evidence="2" type="ORF">ADICEAN_04215</name>
</gene>
<comment type="caution">
    <text evidence="2">The sequence shown here is derived from an EMBL/GenBank/DDBJ whole genome shotgun (WGS) entry which is preliminary data.</text>
</comment>
<reference evidence="2 3" key="1">
    <citation type="journal article" date="2013" name="Genome Announc.">
        <title>Draft Genome Sequence of Cesiribacter andamanensis Strain AMV16T, Isolated from a Soil Sample from a Mud Volcano in the Andaman Islands, India.</title>
        <authorList>
            <person name="Shivaji S."/>
            <person name="Ara S."/>
            <person name="Begum Z."/>
            <person name="Srinivas T.N."/>
            <person name="Singh A."/>
            <person name="Kumar Pinnaka A."/>
        </authorList>
    </citation>
    <scope>NUCLEOTIDE SEQUENCE [LARGE SCALE GENOMIC DNA]</scope>
    <source>
        <strain evidence="2 3">AMV16</strain>
    </source>
</reference>
<evidence type="ECO:0000313" key="2">
    <source>
        <dbReference type="EMBL" id="EMR00663.1"/>
    </source>
</evidence>
<name>M7MW47_9BACT</name>
<proteinExistence type="predicted"/>
<sequence>MKEIAQRQQQGKDRHHRGIIETPHHPQLLQPQQHHQPANGGNADKVPQAAKGGKAGQDHRKGDQEEGNADGRCRQVYLQGAAPESLLHHIGIYLQLYGQQGVLQRGQEYLYGLQQGVLQPADHKIGAVE</sequence>
<dbReference type="EMBL" id="AODQ01000214">
    <property type="protein sequence ID" value="EMR00663.1"/>
    <property type="molecule type" value="Genomic_DNA"/>
</dbReference>
<keyword evidence="3" id="KW-1185">Reference proteome</keyword>